<evidence type="ECO:0000313" key="7">
    <source>
        <dbReference type="Proteomes" id="UP000315677"/>
    </source>
</evidence>
<proteinExistence type="predicted"/>
<dbReference type="PROSITE" id="PS50977">
    <property type="entry name" value="HTH_TETR_2"/>
    <property type="match status" value="1"/>
</dbReference>
<protein>
    <submittedName>
        <fullName evidence="6">TetR family transcriptional regulator</fullName>
    </submittedName>
</protein>
<dbReference type="InterPro" id="IPR001647">
    <property type="entry name" value="HTH_TetR"/>
</dbReference>
<keyword evidence="2 4" id="KW-0238">DNA-binding</keyword>
<dbReference type="EMBL" id="VFPA01000001">
    <property type="protein sequence ID" value="TQM14068.1"/>
    <property type="molecule type" value="Genomic_DNA"/>
</dbReference>
<dbReference type="Gene3D" id="1.10.357.10">
    <property type="entry name" value="Tetracycline Repressor, domain 2"/>
    <property type="match status" value="1"/>
</dbReference>
<dbReference type="AlphaFoldDB" id="A0A543DXK5"/>
<dbReference type="InterPro" id="IPR036271">
    <property type="entry name" value="Tet_transcr_reg_TetR-rel_C_sf"/>
</dbReference>
<evidence type="ECO:0000256" key="4">
    <source>
        <dbReference type="PROSITE-ProRule" id="PRU00335"/>
    </source>
</evidence>
<evidence type="ECO:0000313" key="6">
    <source>
        <dbReference type="EMBL" id="TQM14068.1"/>
    </source>
</evidence>
<dbReference type="PANTHER" id="PTHR30055">
    <property type="entry name" value="HTH-TYPE TRANSCRIPTIONAL REGULATOR RUTR"/>
    <property type="match status" value="1"/>
</dbReference>
<dbReference type="PRINTS" id="PR00455">
    <property type="entry name" value="HTHTETR"/>
</dbReference>
<accession>A0A543DXK5</accession>
<evidence type="ECO:0000256" key="3">
    <source>
        <dbReference type="ARBA" id="ARBA00023163"/>
    </source>
</evidence>
<reference evidence="6 7" key="1">
    <citation type="submission" date="2019-06" db="EMBL/GenBank/DDBJ databases">
        <title>Sequencing the genomes of 1000 actinobacteria strains.</title>
        <authorList>
            <person name="Klenk H.-P."/>
        </authorList>
    </citation>
    <scope>NUCLEOTIDE SEQUENCE [LARGE SCALE GENOMIC DNA]</scope>
    <source>
        <strain evidence="6 7">DSM 45301</strain>
    </source>
</reference>
<gene>
    <name evidence="6" type="ORF">FB558_0826</name>
</gene>
<dbReference type="Pfam" id="PF13305">
    <property type="entry name" value="TetR_C_33"/>
    <property type="match status" value="1"/>
</dbReference>
<dbReference type="GO" id="GO:0003700">
    <property type="term" value="F:DNA-binding transcription factor activity"/>
    <property type="evidence" value="ECO:0007669"/>
    <property type="project" value="TreeGrafter"/>
</dbReference>
<dbReference type="Proteomes" id="UP000315677">
    <property type="component" value="Unassembled WGS sequence"/>
</dbReference>
<dbReference type="InterPro" id="IPR009057">
    <property type="entry name" value="Homeodomain-like_sf"/>
</dbReference>
<comment type="caution">
    <text evidence="6">The sequence shown here is derived from an EMBL/GenBank/DDBJ whole genome shotgun (WGS) entry which is preliminary data.</text>
</comment>
<feature type="domain" description="HTH tetR-type" evidence="5">
    <location>
        <begin position="12"/>
        <end position="72"/>
    </location>
</feature>
<dbReference type="PANTHER" id="PTHR30055:SF234">
    <property type="entry name" value="HTH-TYPE TRANSCRIPTIONAL REGULATOR BETI"/>
    <property type="match status" value="1"/>
</dbReference>
<dbReference type="RefSeq" id="WP_142048226.1">
    <property type="nucleotide sequence ID" value="NZ_VFPA01000001.1"/>
</dbReference>
<evidence type="ECO:0000259" key="5">
    <source>
        <dbReference type="PROSITE" id="PS50977"/>
    </source>
</evidence>
<keyword evidence="3" id="KW-0804">Transcription</keyword>
<evidence type="ECO:0000256" key="1">
    <source>
        <dbReference type="ARBA" id="ARBA00023015"/>
    </source>
</evidence>
<feature type="DNA-binding region" description="H-T-H motif" evidence="4">
    <location>
        <begin position="35"/>
        <end position="54"/>
    </location>
</feature>
<dbReference type="InterPro" id="IPR050109">
    <property type="entry name" value="HTH-type_TetR-like_transc_reg"/>
</dbReference>
<organism evidence="6 7">
    <name type="scientific">Pseudonocardia kunmingensis</name>
    <dbReference type="NCBI Taxonomy" id="630975"/>
    <lineage>
        <taxon>Bacteria</taxon>
        <taxon>Bacillati</taxon>
        <taxon>Actinomycetota</taxon>
        <taxon>Actinomycetes</taxon>
        <taxon>Pseudonocardiales</taxon>
        <taxon>Pseudonocardiaceae</taxon>
        <taxon>Pseudonocardia</taxon>
    </lineage>
</organism>
<keyword evidence="7" id="KW-1185">Reference proteome</keyword>
<dbReference type="SUPFAM" id="SSF46689">
    <property type="entry name" value="Homeodomain-like"/>
    <property type="match status" value="1"/>
</dbReference>
<name>A0A543DXK5_9PSEU</name>
<sequence length="196" mass="21080">MSVQQRRERERDQRHRLILRAARELAETEGWDAVTTRRLSERIEYSQPVLYSHFSGKNAIVAGVALDGFAELAAALAAARSRAGTPREAVAGVFGAYVEFAGANPALYEAMFTLATELPFAQPTTPEPLQAGFGHIQEVLRPFAGDRDPATLAEVAWSAVHGLVSLTRGARLSAGDEQERLGMLVGMLADPGHAAA</sequence>
<dbReference type="InterPro" id="IPR025996">
    <property type="entry name" value="MT1864/Rv1816-like_C"/>
</dbReference>
<dbReference type="GO" id="GO:0000976">
    <property type="term" value="F:transcription cis-regulatory region binding"/>
    <property type="evidence" value="ECO:0007669"/>
    <property type="project" value="TreeGrafter"/>
</dbReference>
<dbReference type="OrthoDB" id="4641396at2"/>
<evidence type="ECO:0000256" key="2">
    <source>
        <dbReference type="ARBA" id="ARBA00023125"/>
    </source>
</evidence>
<dbReference type="Pfam" id="PF00440">
    <property type="entry name" value="TetR_N"/>
    <property type="match status" value="1"/>
</dbReference>
<keyword evidence="1" id="KW-0805">Transcription regulation</keyword>
<dbReference type="SUPFAM" id="SSF48498">
    <property type="entry name" value="Tetracyclin repressor-like, C-terminal domain"/>
    <property type="match status" value="1"/>
</dbReference>